<keyword evidence="3" id="KW-0732">Signal</keyword>
<dbReference type="Proteomes" id="UP000019335">
    <property type="component" value="Chromosome 4"/>
</dbReference>
<dbReference type="Gene3D" id="1.20.1050.10">
    <property type="match status" value="1"/>
</dbReference>
<proteinExistence type="inferred from homology"/>
<evidence type="ECO:0000256" key="3">
    <source>
        <dbReference type="SAM" id="SignalP"/>
    </source>
</evidence>
<dbReference type="SUPFAM" id="SSF52833">
    <property type="entry name" value="Thioredoxin-like"/>
    <property type="match status" value="1"/>
</dbReference>
<dbReference type="PROSITE" id="PS50404">
    <property type="entry name" value="GST_NTER"/>
    <property type="match status" value="1"/>
</dbReference>
<feature type="domain" description="GST C-terminal" evidence="5">
    <location>
        <begin position="170"/>
        <end position="280"/>
    </location>
</feature>
<dbReference type="InterPro" id="IPR010987">
    <property type="entry name" value="Glutathione-S-Trfase_C-like"/>
</dbReference>
<name>W7TNW2_9STRA</name>
<comment type="similarity">
    <text evidence="1 2">Belongs to the GST superfamily.</text>
</comment>
<dbReference type="Pfam" id="PF02798">
    <property type="entry name" value="GST_N"/>
    <property type="match status" value="1"/>
</dbReference>
<evidence type="ECO:0000313" key="7">
    <source>
        <dbReference type="Proteomes" id="UP000019335"/>
    </source>
</evidence>
<gene>
    <name evidence="6" type="ORF">Naga_100002g19</name>
</gene>
<evidence type="ECO:0000259" key="4">
    <source>
        <dbReference type="PROSITE" id="PS50404"/>
    </source>
</evidence>
<dbReference type="SFLD" id="SFLDG00358">
    <property type="entry name" value="Main_(cytGST)"/>
    <property type="match status" value="1"/>
</dbReference>
<keyword evidence="6" id="KW-0808">Transferase</keyword>
<feature type="domain" description="GST N-terminal" evidence="4">
    <location>
        <begin position="85"/>
        <end position="168"/>
    </location>
</feature>
<dbReference type="Pfam" id="PF00043">
    <property type="entry name" value="GST_C"/>
    <property type="match status" value="1"/>
</dbReference>
<sequence length="280" mass="30709">MAVSARFRSRCGLAVALLTCGSFLTSAFPGSQPPTLPARPLAGRRPTFLSPRRSYRPQYTRTTFSSAFAAADNAALRNIPPSSHGYKPKVWAYYRSRSKIIEWYCQELGVDYEAVQVDMGAGQHKASDFVKNVNPFGKLPVITMADGTPLIESGAQLLYLADVFDPNVSTAEERGLASQWTHFANASLGPSIFMKEQREAGVMDKLFAVLNELLAESSYLQGERFGVGDVAVGSYLSYIPVFFPDQISLDAYPFLRAYINRITSRPAFKRTVGAPPPSTA</sequence>
<dbReference type="PANTHER" id="PTHR44051">
    <property type="entry name" value="GLUTATHIONE S-TRANSFERASE-RELATED"/>
    <property type="match status" value="1"/>
</dbReference>
<evidence type="ECO:0000256" key="1">
    <source>
        <dbReference type="ARBA" id="ARBA00007409"/>
    </source>
</evidence>
<dbReference type="OrthoDB" id="422574at2759"/>
<dbReference type="GO" id="GO:0016740">
    <property type="term" value="F:transferase activity"/>
    <property type="evidence" value="ECO:0007669"/>
    <property type="project" value="UniProtKB-KW"/>
</dbReference>
<evidence type="ECO:0000256" key="2">
    <source>
        <dbReference type="RuleBase" id="RU003494"/>
    </source>
</evidence>
<dbReference type="Gene3D" id="3.40.30.10">
    <property type="entry name" value="Glutaredoxin"/>
    <property type="match status" value="1"/>
</dbReference>
<evidence type="ECO:0000259" key="5">
    <source>
        <dbReference type="PROSITE" id="PS50405"/>
    </source>
</evidence>
<reference evidence="6 7" key="1">
    <citation type="journal article" date="2014" name="Mol. Plant">
        <title>Chromosome Scale Genome Assembly and Transcriptome Profiling of Nannochloropsis gaditana in Nitrogen Depletion.</title>
        <authorList>
            <person name="Corteggiani Carpinelli E."/>
            <person name="Telatin A."/>
            <person name="Vitulo N."/>
            <person name="Forcato C."/>
            <person name="D'Angelo M."/>
            <person name="Schiavon R."/>
            <person name="Vezzi A."/>
            <person name="Giacometti G.M."/>
            <person name="Morosinotto T."/>
            <person name="Valle G."/>
        </authorList>
    </citation>
    <scope>NUCLEOTIDE SEQUENCE [LARGE SCALE GENOMIC DNA]</scope>
    <source>
        <strain evidence="6 7">B-31</strain>
    </source>
</reference>
<organism evidence="6 7">
    <name type="scientific">Nannochloropsis gaditana</name>
    <dbReference type="NCBI Taxonomy" id="72520"/>
    <lineage>
        <taxon>Eukaryota</taxon>
        <taxon>Sar</taxon>
        <taxon>Stramenopiles</taxon>
        <taxon>Ochrophyta</taxon>
        <taxon>Eustigmatophyceae</taxon>
        <taxon>Eustigmatales</taxon>
        <taxon>Monodopsidaceae</taxon>
        <taxon>Nannochloropsis</taxon>
    </lineage>
</organism>
<dbReference type="InterPro" id="IPR036282">
    <property type="entry name" value="Glutathione-S-Trfase_C_sf"/>
</dbReference>
<dbReference type="AlphaFoldDB" id="W7TNW2"/>
<comment type="caution">
    <text evidence="6">The sequence shown here is derived from an EMBL/GenBank/DDBJ whole genome shotgun (WGS) entry which is preliminary data.</text>
</comment>
<feature type="chain" id="PRO_5004904457" evidence="3">
    <location>
        <begin position="28"/>
        <end position="280"/>
    </location>
</feature>
<dbReference type="CDD" id="cd03046">
    <property type="entry name" value="GST_N_GTT1_like"/>
    <property type="match status" value="1"/>
</dbReference>
<protein>
    <submittedName>
        <fullName evidence="6">Glutathione s-transferase</fullName>
    </submittedName>
</protein>
<dbReference type="PROSITE" id="PS50405">
    <property type="entry name" value="GST_CTER"/>
    <property type="match status" value="1"/>
</dbReference>
<evidence type="ECO:0000313" key="6">
    <source>
        <dbReference type="EMBL" id="EWM28805.1"/>
    </source>
</evidence>
<dbReference type="PANTHER" id="PTHR44051:SF8">
    <property type="entry name" value="GLUTATHIONE S-TRANSFERASE GSTA"/>
    <property type="match status" value="1"/>
</dbReference>
<feature type="signal peptide" evidence="3">
    <location>
        <begin position="1"/>
        <end position="27"/>
    </location>
</feature>
<dbReference type="InterPro" id="IPR036249">
    <property type="entry name" value="Thioredoxin-like_sf"/>
</dbReference>
<dbReference type="SUPFAM" id="SSF47616">
    <property type="entry name" value="GST C-terminal domain-like"/>
    <property type="match status" value="1"/>
</dbReference>
<dbReference type="EMBL" id="AZIL01000274">
    <property type="protein sequence ID" value="EWM28805.1"/>
    <property type="molecule type" value="Genomic_DNA"/>
</dbReference>
<dbReference type="InterPro" id="IPR004046">
    <property type="entry name" value="GST_C"/>
</dbReference>
<dbReference type="InterPro" id="IPR004045">
    <property type="entry name" value="Glutathione_S-Trfase_N"/>
</dbReference>
<accession>W7TNW2</accession>
<keyword evidence="7" id="KW-1185">Reference proteome</keyword>
<dbReference type="SFLD" id="SFLDS00019">
    <property type="entry name" value="Glutathione_Transferase_(cytos"/>
    <property type="match status" value="1"/>
</dbReference>
<dbReference type="InterPro" id="IPR040079">
    <property type="entry name" value="Glutathione_S-Trfase"/>
</dbReference>